<evidence type="ECO:0000313" key="2">
    <source>
        <dbReference type="EMBL" id="MBE9661301.1"/>
    </source>
</evidence>
<protein>
    <recommendedName>
        <fullName evidence="4">DUF4488 domain-containing protein</fullName>
    </recommendedName>
</protein>
<organism evidence="2 3">
    <name type="scientific">Mucilaginibacter myungsuensis</name>
    <dbReference type="NCBI Taxonomy" id="649104"/>
    <lineage>
        <taxon>Bacteria</taxon>
        <taxon>Pseudomonadati</taxon>
        <taxon>Bacteroidota</taxon>
        <taxon>Sphingobacteriia</taxon>
        <taxon>Sphingobacteriales</taxon>
        <taxon>Sphingobacteriaceae</taxon>
        <taxon>Mucilaginibacter</taxon>
    </lineage>
</organism>
<accession>A0A929KTJ2</accession>
<evidence type="ECO:0000313" key="3">
    <source>
        <dbReference type="Proteomes" id="UP000622475"/>
    </source>
</evidence>
<sequence length="139" mass="15751">MKTILKTFILFSFLYISNIASAQVSKKDFVGIWEFVQFGADPNNLGPSARGVLTIRTDTSFTIVRQSGQGAVITQSGTYKVADDKFFVQKKTYQMPALGNEGVGQEDKLTYWFSEDKKALRYSYALASGEVYYEVWRRL</sequence>
<keyword evidence="1" id="KW-0732">Signal</keyword>
<dbReference type="RefSeq" id="WP_194110501.1">
    <property type="nucleotide sequence ID" value="NZ_JADFFL010000002.1"/>
</dbReference>
<evidence type="ECO:0008006" key="4">
    <source>
        <dbReference type="Google" id="ProtNLM"/>
    </source>
</evidence>
<dbReference type="Gene3D" id="2.40.128.490">
    <property type="entry name" value="Uncharacterised protein PF14869, DUF4488"/>
    <property type="match status" value="1"/>
</dbReference>
<comment type="caution">
    <text evidence="2">The sequence shown here is derived from an EMBL/GenBank/DDBJ whole genome shotgun (WGS) entry which is preliminary data.</text>
</comment>
<gene>
    <name evidence="2" type="ORF">IRJ16_05355</name>
</gene>
<keyword evidence="3" id="KW-1185">Reference proteome</keyword>
<reference evidence="2" key="1">
    <citation type="submission" date="2020-10" db="EMBL/GenBank/DDBJ databases">
        <title>Mucilaginibacter mali sp. nov., isolated from rhizosphere soil of apple orchard.</title>
        <authorList>
            <person name="Lee J.-S."/>
            <person name="Kim H.S."/>
            <person name="Kim J.-S."/>
        </authorList>
    </citation>
    <scope>NUCLEOTIDE SEQUENCE</scope>
    <source>
        <strain evidence="2">KCTC 22746</strain>
    </source>
</reference>
<evidence type="ECO:0000256" key="1">
    <source>
        <dbReference type="SAM" id="SignalP"/>
    </source>
</evidence>
<proteinExistence type="predicted"/>
<dbReference type="EMBL" id="JADFFL010000002">
    <property type="protein sequence ID" value="MBE9661301.1"/>
    <property type="molecule type" value="Genomic_DNA"/>
</dbReference>
<feature type="signal peptide" evidence="1">
    <location>
        <begin position="1"/>
        <end position="22"/>
    </location>
</feature>
<dbReference type="AlphaFoldDB" id="A0A929KTJ2"/>
<name>A0A929KTJ2_9SPHI</name>
<feature type="chain" id="PRO_5036812492" description="DUF4488 domain-containing protein" evidence="1">
    <location>
        <begin position="23"/>
        <end position="139"/>
    </location>
</feature>
<dbReference type="Proteomes" id="UP000622475">
    <property type="component" value="Unassembled WGS sequence"/>
</dbReference>